<dbReference type="Gene3D" id="3.40.605.10">
    <property type="entry name" value="Aldehyde Dehydrogenase, Chain A, domain 1"/>
    <property type="match status" value="1"/>
</dbReference>
<keyword evidence="2" id="KW-0521">NADP</keyword>
<organism evidence="8 9">
    <name type="scientific">Bradyrhizobium erythrophlei</name>
    <dbReference type="NCBI Taxonomy" id="1437360"/>
    <lineage>
        <taxon>Bacteria</taxon>
        <taxon>Pseudomonadati</taxon>
        <taxon>Pseudomonadota</taxon>
        <taxon>Alphaproteobacteria</taxon>
        <taxon>Hyphomicrobiales</taxon>
        <taxon>Nitrobacteraceae</taxon>
        <taxon>Bradyrhizobium</taxon>
    </lineage>
</organism>
<dbReference type="InterPro" id="IPR015590">
    <property type="entry name" value="Aldehyde_DH_dom"/>
</dbReference>
<evidence type="ECO:0000256" key="6">
    <source>
        <dbReference type="RuleBase" id="RU003345"/>
    </source>
</evidence>
<protein>
    <submittedName>
        <fullName evidence="8">Acyl-CoA reductase</fullName>
    </submittedName>
</protein>
<feature type="active site" evidence="5">
    <location>
        <position position="250"/>
    </location>
</feature>
<evidence type="ECO:0000256" key="3">
    <source>
        <dbReference type="ARBA" id="ARBA00023002"/>
    </source>
</evidence>
<name>A0A1M5SIP1_9BRAD</name>
<dbReference type="Proteomes" id="UP000190675">
    <property type="component" value="Chromosome I"/>
</dbReference>
<evidence type="ECO:0000256" key="5">
    <source>
        <dbReference type="PROSITE-ProRule" id="PRU10007"/>
    </source>
</evidence>
<keyword evidence="4" id="KW-0520">NAD</keyword>
<dbReference type="GO" id="GO:0016620">
    <property type="term" value="F:oxidoreductase activity, acting on the aldehyde or oxo group of donors, NAD or NADP as acceptor"/>
    <property type="evidence" value="ECO:0007669"/>
    <property type="project" value="InterPro"/>
</dbReference>
<evidence type="ECO:0000313" key="8">
    <source>
        <dbReference type="EMBL" id="SHH38457.1"/>
    </source>
</evidence>
<proteinExistence type="inferred from homology"/>
<dbReference type="PROSITE" id="PS00687">
    <property type="entry name" value="ALDEHYDE_DEHYDR_GLU"/>
    <property type="match status" value="1"/>
</dbReference>
<evidence type="ECO:0000256" key="1">
    <source>
        <dbReference type="ARBA" id="ARBA00009986"/>
    </source>
</evidence>
<dbReference type="PANTHER" id="PTHR42986">
    <property type="entry name" value="BENZALDEHYDE DEHYDROGENASE YFMT"/>
    <property type="match status" value="1"/>
</dbReference>
<dbReference type="InterPro" id="IPR029510">
    <property type="entry name" value="Ald_DH_CS_GLU"/>
</dbReference>
<dbReference type="AlphaFoldDB" id="A0A1M5SIP1"/>
<evidence type="ECO:0000259" key="7">
    <source>
        <dbReference type="Pfam" id="PF00171"/>
    </source>
</evidence>
<sequence>MNIQLLTKNQDRPASDGATFDRIDPMTGEVAISAAAATVADAEAACDAAFEAFPVWSALGPNARRAHLSRAADLLEQRAGEFTRLMTMETGATAGWAGFNVKLAAGMLREAAAMTTQVGGEVIPSDKPGCIAMAIRQPAGVVVGIAPWNAPVILGVRAVALPLACGNTVVLKASEICPGTHRLIGEVLRDAGLAEGVVNVITNAPADAPKIVEALIAHPAVRRINFTGSTRVGRIIAETAARHLKPVLLELGGKAPLIVLDDADIDAAVKAAAFGAFMNQGQICMSTERIIVDNAVADEFVKKFAAKATSLPAGDPRSGNVVLGSIVSRQAAESISDLITDAVKKGAKLVAGGDLNGTVMSATVLDEVTPKHRIYSEESFGPVVSIVRVNGVEEAIKVANDTQYGLSAAVFGRDIARALTVAKQIDSGICHINGPTVHDEAQMPFGGVKGSGYGRFGGKAGIEEFTDLRWITIETGPQHYPF</sequence>
<dbReference type="EMBL" id="LT670818">
    <property type="protein sequence ID" value="SHH38457.1"/>
    <property type="molecule type" value="Genomic_DNA"/>
</dbReference>
<gene>
    <name evidence="8" type="ORF">SAMN05444169_7175</name>
</gene>
<evidence type="ECO:0000313" key="9">
    <source>
        <dbReference type="Proteomes" id="UP000190675"/>
    </source>
</evidence>
<evidence type="ECO:0000256" key="2">
    <source>
        <dbReference type="ARBA" id="ARBA00022857"/>
    </source>
</evidence>
<accession>A0A1M5SIP1</accession>
<evidence type="ECO:0000256" key="4">
    <source>
        <dbReference type="ARBA" id="ARBA00023027"/>
    </source>
</evidence>
<dbReference type="InterPro" id="IPR016163">
    <property type="entry name" value="Ald_DH_C"/>
</dbReference>
<feature type="domain" description="Aldehyde dehydrogenase" evidence="7">
    <location>
        <begin position="16"/>
        <end position="471"/>
    </location>
</feature>
<dbReference type="SUPFAM" id="SSF53720">
    <property type="entry name" value="ALDH-like"/>
    <property type="match status" value="1"/>
</dbReference>
<dbReference type="FunFam" id="3.40.309.10:FF:000010">
    <property type="entry name" value="Gamma-aminobutyraldehyde dehydrogenase"/>
    <property type="match status" value="1"/>
</dbReference>
<dbReference type="InterPro" id="IPR016161">
    <property type="entry name" value="Ald_DH/histidinol_DH"/>
</dbReference>
<dbReference type="FunFam" id="3.40.605.10:FF:000012">
    <property type="entry name" value="NAD-dependent succinate-semialdehyde dehydrogenase"/>
    <property type="match status" value="1"/>
</dbReference>
<dbReference type="PANTHER" id="PTHR42986:SF1">
    <property type="entry name" value="BENZALDEHYDE DEHYDROGENASE YFMT"/>
    <property type="match status" value="1"/>
</dbReference>
<dbReference type="CDD" id="cd07105">
    <property type="entry name" value="ALDH_SaliADH"/>
    <property type="match status" value="1"/>
</dbReference>
<keyword evidence="3 6" id="KW-0560">Oxidoreductase</keyword>
<dbReference type="OrthoDB" id="9812625at2"/>
<reference evidence="8 9" key="1">
    <citation type="submission" date="2016-11" db="EMBL/GenBank/DDBJ databases">
        <authorList>
            <person name="Jaros S."/>
            <person name="Januszkiewicz K."/>
            <person name="Wedrychowicz H."/>
        </authorList>
    </citation>
    <scope>NUCLEOTIDE SEQUENCE [LARGE SCALE GENOMIC DNA]</scope>
    <source>
        <strain evidence="8 9">GAS242</strain>
    </source>
</reference>
<dbReference type="Pfam" id="PF00171">
    <property type="entry name" value="Aldedh"/>
    <property type="match status" value="1"/>
</dbReference>
<dbReference type="RefSeq" id="WP_079570270.1">
    <property type="nucleotide sequence ID" value="NZ_LT670818.1"/>
</dbReference>
<comment type="similarity">
    <text evidence="1 6">Belongs to the aldehyde dehydrogenase family.</text>
</comment>
<dbReference type="InterPro" id="IPR016162">
    <property type="entry name" value="Ald_DH_N"/>
</dbReference>
<dbReference type="Gene3D" id="3.40.309.10">
    <property type="entry name" value="Aldehyde Dehydrogenase, Chain A, domain 2"/>
    <property type="match status" value="1"/>
</dbReference>